<keyword evidence="4" id="KW-0472">Membrane</keyword>
<dbReference type="Proteomes" id="UP000076715">
    <property type="component" value="Unassembled WGS sequence"/>
</dbReference>
<dbReference type="Pfam" id="PF12833">
    <property type="entry name" value="HTH_18"/>
    <property type="match status" value="1"/>
</dbReference>
<keyword evidence="4" id="KW-1133">Transmembrane helix</keyword>
<name>A0A162WN39_9FLAO</name>
<sequence length="321" mass="37874">MLIDINFFSETSIVRNTYIPWQWLVAPMFYLFAHYFLNKKKIKKKHLFYLIGPFIIITAIHGGQFLYQQYLNPQYIITKYYERGLFLYTNLISFVQTPAIIYLMYTIVLKFENLFDNENTLRKIKKEINWLKYIIHFGAAIAAIGTFSAIIGIILDMKQSFYAYPFFISISVWVYWIGYIGIRRSSSHLEIKKINNLSSYQNKGMATFEKINQHIILKKVYLNHNINRDTIAENFEISNGYLSQLINTHTEGNFNDYINKLRVEHSKKILLDSQYNSYTIESIGLECGFKSKSNFYSAFKKFTNQTPNQYKKNKISSESLT</sequence>
<evidence type="ECO:0000259" key="5">
    <source>
        <dbReference type="PROSITE" id="PS01124"/>
    </source>
</evidence>
<gene>
    <name evidence="6" type="ORF">AWE51_19385</name>
</gene>
<dbReference type="GO" id="GO:0043565">
    <property type="term" value="F:sequence-specific DNA binding"/>
    <property type="evidence" value="ECO:0007669"/>
    <property type="project" value="InterPro"/>
</dbReference>
<keyword evidence="2" id="KW-0238">DNA-binding</keyword>
<protein>
    <recommendedName>
        <fullName evidence="5">HTH araC/xylS-type domain-containing protein</fullName>
    </recommendedName>
</protein>
<feature type="transmembrane region" description="Helical" evidence="4">
    <location>
        <begin position="20"/>
        <end position="37"/>
    </location>
</feature>
<reference evidence="6 7" key="1">
    <citation type="submission" date="2016-01" db="EMBL/GenBank/DDBJ databases">
        <title>The draft genome sequence of Aquimarina sp. RZW4-3-2.</title>
        <authorList>
            <person name="Wang Y."/>
        </authorList>
    </citation>
    <scope>NUCLEOTIDE SEQUENCE [LARGE SCALE GENOMIC DNA]</scope>
    <source>
        <strain evidence="6 7">RZW4-3-2</strain>
    </source>
</reference>
<evidence type="ECO:0000313" key="7">
    <source>
        <dbReference type="Proteomes" id="UP000076715"/>
    </source>
</evidence>
<evidence type="ECO:0000313" key="6">
    <source>
        <dbReference type="EMBL" id="KZS38202.1"/>
    </source>
</evidence>
<feature type="domain" description="HTH araC/xylS-type" evidence="5">
    <location>
        <begin position="222"/>
        <end position="313"/>
    </location>
</feature>
<feature type="transmembrane region" description="Helical" evidence="4">
    <location>
        <begin position="130"/>
        <end position="155"/>
    </location>
</feature>
<dbReference type="SMART" id="SM00342">
    <property type="entry name" value="HTH_ARAC"/>
    <property type="match status" value="1"/>
</dbReference>
<dbReference type="PROSITE" id="PS01124">
    <property type="entry name" value="HTH_ARAC_FAMILY_2"/>
    <property type="match status" value="1"/>
</dbReference>
<dbReference type="InterPro" id="IPR018060">
    <property type="entry name" value="HTH_AraC"/>
</dbReference>
<keyword evidence="3" id="KW-0804">Transcription</keyword>
<dbReference type="PROSITE" id="PS00041">
    <property type="entry name" value="HTH_ARAC_FAMILY_1"/>
    <property type="match status" value="1"/>
</dbReference>
<dbReference type="PANTHER" id="PTHR43280:SF2">
    <property type="entry name" value="HTH-TYPE TRANSCRIPTIONAL REGULATOR EXSA"/>
    <property type="match status" value="1"/>
</dbReference>
<evidence type="ECO:0000256" key="1">
    <source>
        <dbReference type="ARBA" id="ARBA00023015"/>
    </source>
</evidence>
<dbReference type="InterPro" id="IPR018062">
    <property type="entry name" value="HTH_AraC-typ_CS"/>
</dbReference>
<dbReference type="SUPFAM" id="SSF46689">
    <property type="entry name" value="Homeodomain-like"/>
    <property type="match status" value="1"/>
</dbReference>
<dbReference type="InterPro" id="IPR009057">
    <property type="entry name" value="Homeodomain-like_sf"/>
</dbReference>
<evidence type="ECO:0000256" key="2">
    <source>
        <dbReference type="ARBA" id="ARBA00023125"/>
    </source>
</evidence>
<evidence type="ECO:0000256" key="4">
    <source>
        <dbReference type="SAM" id="Phobius"/>
    </source>
</evidence>
<dbReference type="Gene3D" id="1.10.10.60">
    <property type="entry name" value="Homeodomain-like"/>
    <property type="match status" value="2"/>
</dbReference>
<proteinExistence type="predicted"/>
<feature type="transmembrane region" description="Helical" evidence="4">
    <location>
        <begin position="87"/>
        <end position="109"/>
    </location>
</feature>
<dbReference type="AlphaFoldDB" id="A0A162WN39"/>
<keyword evidence="4" id="KW-0812">Transmembrane</keyword>
<dbReference type="PANTHER" id="PTHR43280">
    <property type="entry name" value="ARAC-FAMILY TRANSCRIPTIONAL REGULATOR"/>
    <property type="match status" value="1"/>
</dbReference>
<feature type="transmembrane region" description="Helical" evidence="4">
    <location>
        <begin position="161"/>
        <end position="182"/>
    </location>
</feature>
<feature type="transmembrane region" description="Helical" evidence="4">
    <location>
        <begin position="49"/>
        <end position="67"/>
    </location>
</feature>
<evidence type="ECO:0000256" key="3">
    <source>
        <dbReference type="ARBA" id="ARBA00023163"/>
    </source>
</evidence>
<keyword evidence="1" id="KW-0805">Transcription regulation</keyword>
<keyword evidence="7" id="KW-1185">Reference proteome</keyword>
<organism evidence="6 7">
    <name type="scientific">Aquimarina aggregata</name>
    <dbReference type="NCBI Taxonomy" id="1642818"/>
    <lineage>
        <taxon>Bacteria</taxon>
        <taxon>Pseudomonadati</taxon>
        <taxon>Bacteroidota</taxon>
        <taxon>Flavobacteriia</taxon>
        <taxon>Flavobacteriales</taxon>
        <taxon>Flavobacteriaceae</taxon>
        <taxon>Aquimarina</taxon>
    </lineage>
</organism>
<comment type="caution">
    <text evidence="6">The sequence shown here is derived from an EMBL/GenBank/DDBJ whole genome shotgun (WGS) entry which is preliminary data.</text>
</comment>
<dbReference type="EMBL" id="LQRT01000060">
    <property type="protein sequence ID" value="KZS38202.1"/>
    <property type="molecule type" value="Genomic_DNA"/>
</dbReference>
<dbReference type="STRING" id="1642818.AWE51_19385"/>
<dbReference type="GO" id="GO:0003700">
    <property type="term" value="F:DNA-binding transcription factor activity"/>
    <property type="evidence" value="ECO:0007669"/>
    <property type="project" value="InterPro"/>
</dbReference>
<accession>A0A162WN39</accession>